<proteinExistence type="predicted"/>
<protein>
    <recommendedName>
        <fullName evidence="3">Fe-S cluster assembly iron-binding protein IscA</fullName>
    </recommendedName>
</protein>
<name>A0ABV8CJN7_9GAMM</name>
<evidence type="ECO:0008006" key="3">
    <source>
        <dbReference type="Google" id="ProtNLM"/>
    </source>
</evidence>
<evidence type="ECO:0000313" key="2">
    <source>
        <dbReference type="Proteomes" id="UP001595692"/>
    </source>
</evidence>
<organism evidence="1 2">
    <name type="scientific">Pseudaeromonas sharmana</name>
    <dbReference type="NCBI Taxonomy" id="328412"/>
    <lineage>
        <taxon>Bacteria</taxon>
        <taxon>Pseudomonadati</taxon>
        <taxon>Pseudomonadota</taxon>
        <taxon>Gammaproteobacteria</taxon>
        <taxon>Aeromonadales</taxon>
        <taxon>Aeromonadaceae</taxon>
        <taxon>Pseudaeromonas</taxon>
    </lineage>
</organism>
<sequence>MIQIDSAALSALRNLAAELPETVAGLRLVPSGDACQGWQVALSWCQARDSNDLCWSQEGVTLIADRRHWPTLQGCEIALAERNGETGLNIRLQPAGCQCERGSCSPAEPVSMAG</sequence>
<dbReference type="Gene3D" id="2.60.300.12">
    <property type="entry name" value="HesB-like domain"/>
    <property type="match status" value="1"/>
</dbReference>
<evidence type="ECO:0000313" key="1">
    <source>
        <dbReference type="EMBL" id="MFC3912329.1"/>
    </source>
</evidence>
<dbReference type="SUPFAM" id="SSF89360">
    <property type="entry name" value="HesB-like domain"/>
    <property type="match status" value="1"/>
</dbReference>
<keyword evidence="2" id="KW-1185">Reference proteome</keyword>
<comment type="caution">
    <text evidence="1">The sequence shown here is derived from an EMBL/GenBank/DDBJ whole genome shotgun (WGS) entry which is preliminary data.</text>
</comment>
<gene>
    <name evidence="1" type="ORF">ACFOSS_02470</name>
</gene>
<dbReference type="InterPro" id="IPR035903">
    <property type="entry name" value="HesB-like_dom_sf"/>
</dbReference>
<reference evidence="2" key="1">
    <citation type="journal article" date="2019" name="Int. J. Syst. Evol. Microbiol.">
        <title>The Global Catalogue of Microorganisms (GCM) 10K type strain sequencing project: providing services to taxonomists for standard genome sequencing and annotation.</title>
        <authorList>
            <consortium name="The Broad Institute Genomics Platform"/>
            <consortium name="The Broad Institute Genome Sequencing Center for Infectious Disease"/>
            <person name="Wu L."/>
            <person name="Ma J."/>
        </authorList>
    </citation>
    <scope>NUCLEOTIDE SEQUENCE [LARGE SCALE GENOMIC DNA]</scope>
    <source>
        <strain evidence="2">CCUG 54939</strain>
    </source>
</reference>
<accession>A0ABV8CJN7</accession>
<dbReference type="RefSeq" id="WP_377150438.1">
    <property type="nucleotide sequence ID" value="NZ_JBHSAF010000001.1"/>
</dbReference>
<dbReference type="Proteomes" id="UP001595692">
    <property type="component" value="Unassembled WGS sequence"/>
</dbReference>
<dbReference type="EMBL" id="JBHSAF010000001">
    <property type="protein sequence ID" value="MFC3912329.1"/>
    <property type="molecule type" value="Genomic_DNA"/>
</dbReference>